<dbReference type="EC" id="3.5.1.107" evidence="3"/>
<keyword evidence="4" id="KW-1185">Reference proteome</keyword>
<dbReference type="PANTHER" id="PTHR43540">
    <property type="entry name" value="PEROXYUREIDOACRYLATE/UREIDOACRYLATE AMIDOHYDROLASE-RELATED"/>
    <property type="match status" value="1"/>
</dbReference>
<dbReference type="InterPro" id="IPR050272">
    <property type="entry name" value="Isochorismatase-like_hydrls"/>
</dbReference>
<keyword evidence="1 3" id="KW-0378">Hydrolase</keyword>
<feature type="domain" description="Isochorismatase-like" evidence="2">
    <location>
        <begin position="29"/>
        <end position="203"/>
    </location>
</feature>
<dbReference type="Gene3D" id="3.40.50.850">
    <property type="entry name" value="Isochorismatase-like"/>
    <property type="match status" value="1"/>
</dbReference>
<accession>A0A7Y9J318</accession>
<gene>
    <name evidence="3" type="ORF">BJ968_004265</name>
</gene>
<evidence type="ECO:0000256" key="1">
    <source>
        <dbReference type="ARBA" id="ARBA00022801"/>
    </source>
</evidence>
<name>A0A7Y9J318_9ACTN</name>
<dbReference type="Proteomes" id="UP000521922">
    <property type="component" value="Unassembled WGS sequence"/>
</dbReference>
<reference evidence="3 4" key="1">
    <citation type="submission" date="2020-07" db="EMBL/GenBank/DDBJ databases">
        <title>Sequencing the genomes of 1000 actinobacteria strains.</title>
        <authorList>
            <person name="Klenk H.-P."/>
        </authorList>
    </citation>
    <scope>NUCLEOTIDE SEQUENCE [LARGE SCALE GENOMIC DNA]</scope>
    <source>
        <strain evidence="3 4">DSM 7487</strain>
    </source>
</reference>
<dbReference type="GO" id="GO:0016787">
    <property type="term" value="F:hydrolase activity"/>
    <property type="evidence" value="ECO:0007669"/>
    <property type="project" value="UniProtKB-KW"/>
</dbReference>
<proteinExistence type="predicted"/>
<comment type="caution">
    <text evidence="3">The sequence shown here is derived from an EMBL/GenBank/DDBJ whole genome shotgun (WGS) entry which is preliminary data.</text>
</comment>
<sequence length="220" mass="23022">MTTDPRGAQQQDYEAAGYGHHLAPGRRPALLLIDPARAYTDPACSLYAGVEEPVAAMRVLLDAARAAGVPVVVTRVDIRPDGSDAGVFFRKVPALTAFTTGSPFAAYVEGLHPLPGEHEVVKQFPSAFFGTGLADHLHGLGVDTLFIAGLSTSGCVRASTLDAMQHGFVPIVVADAVGDRDAEIHRANLFDIAHKMGEVWSLEASLQRLAAGATAVPAGS</sequence>
<dbReference type="PANTHER" id="PTHR43540:SF1">
    <property type="entry name" value="ISOCHORISMATASE HYDROLASE"/>
    <property type="match status" value="1"/>
</dbReference>
<evidence type="ECO:0000259" key="2">
    <source>
        <dbReference type="Pfam" id="PF00857"/>
    </source>
</evidence>
<dbReference type="Pfam" id="PF00857">
    <property type="entry name" value="Isochorismatase"/>
    <property type="match status" value="1"/>
</dbReference>
<organism evidence="3 4">
    <name type="scientific">Kineococcus aurantiacus</name>
    <dbReference type="NCBI Taxonomy" id="37633"/>
    <lineage>
        <taxon>Bacteria</taxon>
        <taxon>Bacillati</taxon>
        <taxon>Actinomycetota</taxon>
        <taxon>Actinomycetes</taxon>
        <taxon>Kineosporiales</taxon>
        <taxon>Kineosporiaceae</taxon>
        <taxon>Kineococcus</taxon>
    </lineage>
</organism>
<dbReference type="InterPro" id="IPR000868">
    <property type="entry name" value="Isochorismatase-like_dom"/>
</dbReference>
<evidence type="ECO:0000313" key="4">
    <source>
        <dbReference type="Proteomes" id="UP000521922"/>
    </source>
</evidence>
<dbReference type="SUPFAM" id="SSF52499">
    <property type="entry name" value="Isochorismatase-like hydrolases"/>
    <property type="match status" value="1"/>
</dbReference>
<evidence type="ECO:0000313" key="3">
    <source>
        <dbReference type="EMBL" id="NYD24725.1"/>
    </source>
</evidence>
<dbReference type="RefSeq" id="WP_179755312.1">
    <property type="nucleotide sequence ID" value="NZ_BAAAGN010000013.1"/>
</dbReference>
<dbReference type="AlphaFoldDB" id="A0A7Y9J318"/>
<dbReference type="InterPro" id="IPR036380">
    <property type="entry name" value="Isochorismatase-like_sf"/>
</dbReference>
<protein>
    <submittedName>
        <fullName evidence="3">Maleamate amidohydrolase</fullName>
        <ecNumber evidence="3">3.5.1.107</ecNumber>
    </submittedName>
</protein>
<dbReference type="EMBL" id="JACCBB010000001">
    <property type="protein sequence ID" value="NYD24725.1"/>
    <property type="molecule type" value="Genomic_DNA"/>
</dbReference>